<dbReference type="InterPro" id="IPR052815">
    <property type="entry name" value="PDCD2-like_regulator"/>
</dbReference>
<reference evidence="2 3" key="1">
    <citation type="journal article" date="2008" name="Nature">
        <title>The genome of the choanoflagellate Monosiga brevicollis and the origin of metazoans.</title>
        <authorList>
            <consortium name="JGI Sequencing"/>
            <person name="King N."/>
            <person name="Westbrook M.J."/>
            <person name="Young S.L."/>
            <person name="Kuo A."/>
            <person name="Abedin M."/>
            <person name="Chapman J."/>
            <person name="Fairclough S."/>
            <person name="Hellsten U."/>
            <person name="Isogai Y."/>
            <person name="Letunic I."/>
            <person name="Marr M."/>
            <person name="Pincus D."/>
            <person name="Putnam N."/>
            <person name="Rokas A."/>
            <person name="Wright K.J."/>
            <person name="Zuzow R."/>
            <person name="Dirks W."/>
            <person name="Good M."/>
            <person name="Goodstein D."/>
            <person name="Lemons D."/>
            <person name="Li W."/>
            <person name="Lyons J.B."/>
            <person name="Morris A."/>
            <person name="Nichols S."/>
            <person name="Richter D.J."/>
            <person name="Salamov A."/>
            <person name="Bork P."/>
            <person name="Lim W.A."/>
            <person name="Manning G."/>
            <person name="Miller W.T."/>
            <person name="McGinnis W."/>
            <person name="Shapiro H."/>
            <person name="Tjian R."/>
            <person name="Grigoriev I.V."/>
            <person name="Rokhsar D."/>
        </authorList>
    </citation>
    <scope>NUCLEOTIDE SEQUENCE [LARGE SCALE GENOMIC DNA]</scope>
    <source>
        <strain evidence="3">MX1 / ATCC 50154</strain>
    </source>
</reference>
<feature type="compositionally biased region" description="Low complexity" evidence="1">
    <location>
        <begin position="109"/>
        <end position="121"/>
    </location>
</feature>
<dbReference type="PANTHER" id="PTHR46421">
    <property type="entry name" value="PROGRAMMED CELL DEATH PROTEIN 2-LIKE"/>
    <property type="match status" value="1"/>
</dbReference>
<sequence length="253" mass="26529">MAGMHHSTTSGGDVGRETMGILAPGKQGVRLRQATPHHGLHSQDSQPPGNNALLRNEEHLYCANAASPLHRVLYLLACPNPDCPERCWLVRGVAAVPPDPNDPAEVTQAAAAPDGPAAAPASTSDWGVAAADDWGTTSATNDTAAATTADSSDWGHAAADDWGLGTSDPSSTADGWTFDDSNQEAAASDNQHSTLEDLLQKSEARASEHQAARTARAALPHGHGNVKHDPIPDYIDTDAHIFTGFNISFYEVC</sequence>
<evidence type="ECO:0000256" key="1">
    <source>
        <dbReference type="SAM" id="MobiDB-lite"/>
    </source>
</evidence>
<feature type="compositionally biased region" description="Polar residues" evidence="1">
    <location>
        <begin position="1"/>
        <end position="11"/>
    </location>
</feature>
<feature type="region of interest" description="Disordered" evidence="1">
    <location>
        <begin position="1"/>
        <end position="20"/>
    </location>
</feature>
<dbReference type="Proteomes" id="UP000001357">
    <property type="component" value="Unassembled WGS sequence"/>
</dbReference>
<dbReference type="RefSeq" id="XP_001745745.1">
    <property type="nucleotide sequence ID" value="XM_001745693.1"/>
</dbReference>
<feature type="region of interest" description="Disordered" evidence="1">
    <location>
        <begin position="202"/>
        <end position="225"/>
    </location>
</feature>
<dbReference type="KEGG" id="mbr:MONBRDRAFT_8118"/>
<proteinExistence type="predicted"/>
<dbReference type="AlphaFoldDB" id="A9UZ36"/>
<feature type="region of interest" description="Disordered" evidence="1">
    <location>
        <begin position="100"/>
        <end position="125"/>
    </location>
</feature>
<dbReference type="EMBL" id="CH991550">
    <property type="protein sequence ID" value="EDQ89716.1"/>
    <property type="molecule type" value="Genomic_DNA"/>
</dbReference>
<protein>
    <submittedName>
        <fullName evidence="2">Uncharacterized protein</fullName>
    </submittedName>
</protein>
<dbReference type="GeneID" id="5890994"/>
<feature type="compositionally biased region" description="Polar residues" evidence="1">
    <location>
        <begin position="167"/>
        <end position="190"/>
    </location>
</feature>
<feature type="region of interest" description="Disordered" evidence="1">
    <location>
        <begin position="159"/>
        <end position="190"/>
    </location>
</feature>
<dbReference type="PANTHER" id="PTHR46421:SF1">
    <property type="entry name" value="PROGRAMMED CELL DEATH PROTEIN 2-LIKE"/>
    <property type="match status" value="1"/>
</dbReference>
<evidence type="ECO:0000313" key="3">
    <source>
        <dbReference type="Proteomes" id="UP000001357"/>
    </source>
</evidence>
<dbReference type="InParanoid" id="A9UZ36"/>
<evidence type="ECO:0000313" key="2">
    <source>
        <dbReference type="EMBL" id="EDQ89716.1"/>
    </source>
</evidence>
<name>A9UZ36_MONBE</name>
<keyword evidence="3" id="KW-1185">Reference proteome</keyword>
<accession>A9UZ36</accession>
<gene>
    <name evidence="2" type="ORF">MONBRDRAFT_8118</name>
</gene>
<feature type="compositionally biased region" description="Basic and acidic residues" evidence="1">
    <location>
        <begin position="202"/>
        <end position="211"/>
    </location>
</feature>
<organism evidence="2 3">
    <name type="scientific">Monosiga brevicollis</name>
    <name type="common">Choanoflagellate</name>
    <dbReference type="NCBI Taxonomy" id="81824"/>
    <lineage>
        <taxon>Eukaryota</taxon>
        <taxon>Choanoflagellata</taxon>
        <taxon>Craspedida</taxon>
        <taxon>Salpingoecidae</taxon>
        <taxon>Monosiga</taxon>
    </lineage>
</organism>